<evidence type="ECO:0000259" key="4">
    <source>
        <dbReference type="Pfam" id="PF22671"/>
    </source>
</evidence>
<gene>
    <name evidence="5" type="ORF">SAMN06275492_14224</name>
</gene>
<name>A0A1X7L1J9_9BACT</name>
<dbReference type="Pfam" id="PF17482">
    <property type="entry name" value="Phage_sheath_1C"/>
    <property type="match status" value="1"/>
</dbReference>
<organism evidence="5 6">
    <name type="scientific">Dethiosulfovibrio salsuginis</name>
    <dbReference type="NCBI Taxonomy" id="561720"/>
    <lineage>
        <taxon>Bacteria</taxon>
        <taxon>Thermotogati</taxon>
        <taxon>Synergistota</taxon>
        <taxon>Synergistia</taxon>
        <taxon>Synergistales</taxon>
        <taxon>Dethiosulfovibrionaceae</taxon>
        <taxon>Dethiosulfovibrio</taxon>
    </lineage>
</organism>
<evidence type="ECO:0000313" key="5">
    <source>
        <dbReference type="EMBL" id="SMG47718.1"/>
    </source>
</evidence>
<protein>
    <recommendedName>
        <fullName evidence="7">Tail sheath protein subtilisin-like domain-containing protein</fullName>
    </recommendedName>
</protein>
<dbReference type="Proteomes" id="UP000193355">
    <property type="component" value="Unassembled WGS sequence"/>
</dbReference>
<keyword evidence="6" id="KW-1185">Reference proteome</keyword>
<dbReference type="InterPro" id="IPR052042">
    <property type="entry name" value="Tail_sheath_structural"/>
</dbReference>
<feature type="domain" description="Tail sheath protein Gp18-like" evidence="4">
    <location>
        <begin position="28"/>
        <end position="87"/>
    </location>
</feature>
<evidence type="ECO:0008006" key="7">
    <source>
        <dbReference type="Google" id="ProtNLM"/>
    </source>
</evidence>
<dbReference type="InterPro" id="IPR054564">
    <property type="entry name" value="Gp18_domIII_N"/>
</dbReference>
<dbReference type="InterPro" id="IPR020287">
    <property type="entry name" value="Tail_sheath_C"/>
</dbReference>
<dbReference type="PANTHER" id="PTHR35861:SF1">
    <property type="entry name" value="PHAGE TAIL SHEATH PROTEIN"/>
    <property type="match status" value="1"/>
</dbReference>
<reference evidence="6" key="1">
    <citation type="submission" date="2017-04" db="EMBL/GenBank/DDBJ databases">
        <authorList>
            <person name="Varghese N."/>
            <person name="Submissions S."/>
        </authorList>
    </citation>
    <scope>NUCLEOTIDE SEQUENCE [LARGE SCALE GENOMIC DNA]</scope>
    <source>
        <strain evidence="6">USBA 82</strain>
    </source>
</reference>
<accession>A0A1X7L1J9</accession>
<dbReference type="InterPro" id="IPR035089">
    <property type="entry name" value="Phage_sheath_subtilisin"/>
</dbReference>
<dbReference type="OrthoDB" id="9767864at2"/>
<comment type="similarity">
    <text evidence="1">Belongs to the myoviridae tail sheath protein family.</text>
</comment>
<feature type="domain" description="Tail sheath protein subtilisin-like" evidence="2">
    <location>
        <begin position="112"/>
        <end position="286"/>
    </location>
</feature>
<dbReference type="EMBL" id="FXBB01000042">
    <property type="protein sequence ID" value="SMG47718.1"/>
    <property type="molecule type" value="Genomic_DNA"/>
</dbReference>
<evidence type="ECO:0000259" key="3">
    <source>
        <dbReference type="Pfam" id="PF17482"/>
    </source>
</evidence>
<dbReference type="Pfam" id="PF22671">
    <property type="entry name" value="Gp18_domIII_N"/>
    <property type="match status" value="1"/>
</dbReference>
<evidence type="ECO:0000259" key="2">
    <source>
        <dbReference type="Pfam" id="PF04984"/>
    </source>
</evidence>
<dbReference type="STRING" id="561720.SAMN06275492_14224"/>
<dbReference type="AlphaFoldDB" id="A0A1X7L1J9"/>
<sequence length="398" mass="43088">MPEQFLHGVEVIEIEDGSRPIRTVRSAVIGLIGTAPEADEAAFPINQPVLIAGSRSEAAKLGEIGTLPAGIDGIFDQAGALVVVVRVAEGISETETMSNVVGGVNSATGQYEGVHVFLGAESKTGYQPRIICAPGFTHQRTEDPSSPGAFLANPVVSELQGIVDRLRAVVIADGPNKTDEAAFSYAEDFGTARIYVVDPFVTVFKGGAYVDEPSSARVAGIIAKSDADRGFWWSPSNNPIYGIVGTARPVDFSLGDPNARANLLNEHNVTTIIRQDGYRLWGNRTLSSDPKWAFLCVRRTADIINDSLQRAHLWAVDRNLTKTYFDAVVEGVNAYLRHLTAIGAILGGRCWANPDLNTPSQLKAGKCYFDFDFTASAPAEHITFRSHLVDDYYRDIFK</sequence>
<evidence type="ECO:0000313" key="6">
    <source>
        <dbReference type="Proteomes" id="UP000193355"/>
    </source>
</evidence>
<dbReference type="Pfam" id="PF04984">
    <property type="entry name" value="Phage_sheath_1"/>
    <property type="match status" value="1"/>
</dbReference>
<feature type="domain" description="Tail sheath protein C-terminal" evidence="3">
    <location>
        <begin position="287"/>
        <end position="387"/>
    </location>
</feature>
<dbReference type="RefSeq" id="WP_085545516.1">
    <property type="nucleotide sequence ID" value="NZ_FXBB01000042.1"/>
</dbReference>
<proteinExistence type="inferred from homology"/>
<dbReference type="PANTHER" id="PTHR35861">
    <property type="match status" value="1"/>
</dbReference>
<evidence type="ECO:0000256" key="1">
    <source>
        <dbReference type="ARBA" id="ARBA00008005"/>
    </source>
</evidence>